<dbReference type="EMBL" id="MLAW01000004">
    <property type="protein sequence ID" value="OJJ26910.1"/>
    <property type="molecule type" value="Genomic_DNA"/>
</dbReference>
<gene>
    <name evidence="1" type="ORF">BI308_04255</name>
</gene>
<dbReference type="InterPro" id="IPR032568">
    <property type="entry name" value="DUF4926"/>
</dbReference>
<sequence>MISELDRVVLTTDLPEYYFKTGDIGTVLLVHQEGLGYEVEFITITGKPLAIVSLFNSQVRAIGDREIAQARVLT</sequence>
<dbReference type="Proteomes" id="UP000183940">
    <property type="component" value="Unassembled WGS sequence"/>
</dbReference>
<reference evidence="1" key="1">
    <citation type="submission" date="2016-10" db="EMBL/GenBank/DDBJ databases">
        <title>CRISPR-Cas defence system in Roseofilum reptotaenium: evidence of a bacteriophage-cyanobacterium arms race in the coral black band disease.</title>
        <authorList>
            <person name="Buerger P."/>
            <person name="Wood-Charlson E.M."/>
            <person name="Weynberg K.D."/>
            <person name="Willis B."/>
            <person name="Van Oppen M.J."/>
        </authorList>
    </citation>
    <scope>NUCLEOTIDE SEQUENCE [LARGE SCALE GENOMIC DNA]</scope>
    <source>
        <strain evidence="1">AO1-A</strain>
    </source>
</reference>
<dbReference type="Pfam" id="PF16277">
    <property type="entry name" value="DUF4926"/>
    <property type="match status" value="1"/>
</dbReference>
<comment type="caution">
    <text evidence="1">The sequence shown here is derived from an EMBL/GenBank/DDBJ whole genome shotgun (WGS) entry which is preliminary data.</text>
</comment>
<protein>
    <submittedName>
        <fullName evidence="1">DUF4926 domain-containing protein</fullName>
    </submittedName>
</protein>
<proteinExistence type="predicted"/>
<dbReference type="STRING" id="1925591.BI308_04255"/>
<evidence type="ECO:0000313" key="1">
    <source>
        <dbReference type="EMBL" id="OJJ26910.1"/>
    </source>
</evidence>
<accession>A0A1L9QW54</accession>
<name>A0A1L9QW54_9CYAN</name>
<organism evidence="1 2">
    <name type="scientific">Roseofilum reptotaenium AO1-A</name>
    <dbReference type="NCBI Taxonomy" id="1925591"/>
    <lineage>
        <taxon>Bacteria</taxon>
        <taxon>Bacillati</taxon>
        <taxon>Cyanobacteriota</taxon>
        <taxon>Cyanophyceae</taxon>
        <taxon>Desertifilales</taxon>
        <taxon>Desertifilaceae</taxon>
        <taxon>Roseofilum</taxon>
    </lineage>
</organism>
<keyword evidence="2" id="KW-1185">Reference proteome</keyword>
<evidence type="ECO:0000313" key="2">
    <source>
        <dbReference type="Proteomes" id="UP000183940"/>
    </source>
</evidence>
<dbReference type="AlphaFoldDB" id="A0A1L9QW54"/>